<evidence type="ECO:0000313" key="2">
    <source>
        <dbReference type="EMBL" id="EEC75243.1"/>
    </source>
</evidence>
<dbReference type="HOGENOM" id="CLU_2562427_0_0_1"/>
<protein>
    <submittedName>
        <fullName evidence="2">Uncharacterized protein</fullName>
    </submittedName>
</protein>
<accession>B8APF0</accession>
<feature type="region of interest" description="Disordered" evidence="1">
    <location>
        <begin position="15"/>
        <end position="56"/>
    </location>
</feature>
<reference evidence="2 3" key="1">
    <citation type="journal article" date="2005" name="PLoS Biol.">
        <title>The genomes of Oryza sativa: a history of duplications.</title>
        <authorList>
            <person name="Yu J."/>
            <person name="Wang J."/>
            <person name="Lin W."/>
            <person name="Li S."/>
            <person name="Li H."/>
            <person name="Zhou J."/>
            <person name="Ni P."/>
            <person name="Dong W."/>
            <person name="Hu S."/>
            <person name="Zeng C."/>
            <person name="Zhang J."/>
            <person name="Zhang Y."/>
            <person name="Li R."/>
            <person name="Xu Z."/>
            <person name="Li S."/>
            <person name="Li X."/>
            <person name="Zheng H."/>
            <person name="Cong L."/>
            <person name="Lin L."/>
            <person name="Yin J."/>
            <person name="Geng J."/>
            <person name="Li G."/>
            <person name="Shi J."/>
            <person name="Liu J."/>
            <person name="Lv H."/>
            <person name="Li J."/>
            <person name="Wang J."/>
            <person name="Deng Y."/>
            <person name="Ran L."/>
            <person name="Shi X."/>
            <person name="Wang X."/>
            <person name="Wu Q."/>
            <person name="Li C."/>
            <person name="Ren X."/>
            <person name="Wang J."/>
            <person name="Wang X."/>
            <person name="Li D."/>
            <person name="Liu D."/>
            <person name="Zhang X."/>
            <person name="Ji Z."/>
            <person name="Zhao W."/>
            <person name="Sun Y."/>
            <person name="Zhang Z."/>
            <person name="Bao J."/>
            <person name="Han Y."/>
            <person name="Dong L."/>
            <person name="Ji J."/>
            <person name="Chen P."/>
            <person name="Wu S."/>
            <person name="Liu J."/>
            <person name="Xiao Y."/>
            <person name="Bu D."/>
            <person name="Tan J."/>
            <person name="Yang L."/>
            <person name="Ye C."/>
            <person name="Zhang J."/>
            <person name="Xu J."/>
            <person name="Zhou Y."/>
            <person name="Yu Y."/>
            <person name="Zhang B."/>
            <person name="Zhuang S."/>
            <person name="Wei H."/>
            <person name="Liu B."/>
            <person name="Lei M."/>
            <person name="Yu H."/>
            <person name="Li Y."/>
            <person name="Xu H."/>
            <person name="Wei S."/>
            <person name="He X."/>
            <person name="Fang L."/>
            <person name="Zhang Z."/>
            <person name="Zhang Y."/>
            <person name="Huang X."/>
            <person name="Su Z."/>
            <person name="Tong W."/>
            <person name="Li J."/>
            <person name="Tong Z."/>
            <person name="Li S."/>
            <person name="Ye J."/>
            <person name="Wang L."/>
            <person name="Fang L."/>
            <person name="Lei T."/>
            <person name="Chen C."/>
            <person name="Chen H."/>
            <person name="Xu Z."/>
            <person name="Li H."/>
            <person name="Huang H."/>
            <person name="Zhang F."/>
            <person name="Xu H."/>
            <person name="Li N."/>
            <person name="Zhao C."/>
            <person name="Li S."/>
            <person name="Dong L."/>
            <person name="Huang Y."/>
            <person name="Li L."/>
            <person name="Xi Y."/>
            <person name="Qi Q."/>
            <person name="Li W."/>
            <person name="Zhang B."/>
            <person name="Hu W."/>
            <person name="Zhang Y."/>
            <person name="Tian X."/>
            <person name="Jiao Y."/>
            <person name="Liang X."/>
            <person name="Jin J."/>
            <person name="Gao L."/>
            <person name="Zheng W."/>
            <person name="Hao B."/>
            <person name="Liu S."/>
            <person name="Wang W."/>
            <person name="Yuan L."/>
            <person name="Cao M."/>
            <person name="McDermott J."/>
            <person name="Samudrala R."/>
            <person name="Wang J."/>
            <person name="Wong G.K."/>
            <person name="Yang H."/>
        </authorList>
    </citation>
    <scope>NUCLEOTIDE SEQUENCE [LARGE SCALE GENOMIC DNA]</scope>
    <source>
        <strain evidence="3">cv. 93-11</strain>
    </source>
</reference>
<sequence>MPVLVRDGRRLDRYESRSALSSPKSAISPQICGGGDRGGGSAAAARGRGSAVARGRRSAVTTLGGSGWRVVGLGGDDACWQR</sequence>
<evidence type="ECO:0000313" key="3">
    <source>
        <dbReference type="Proteomes" id="UP000007015"/>
    </source>
</evidence>
<feature type="compositionally biased region" description="Gly residues" evidence="1">
    <location>
        <begin position="32"/>
        <end position="41"/>
    </location>
</feature>
<name>B8APF0_ORYSI</name>
<organism evidence="2 3">
    <name type="scientific">Oryza sativa subsp. indica</name>
    <name type="common">Rice</name>
    <dbReference type="NCBI Taxonomy" id="39946"/>
    <lineage>
        <taxon>Eukaryota</taxon>
        <taxon>Viridiplantae</taxon>
        <taxon>Streptophyta</taxon>
        <taxon>Embryophyta</taxon>
        <taxon>Tracheophyta</taxon>
        <taxon>Spermatophyta</taxon>
        <taxon>Magnoliopsida</taxon>
        <taxon>Liliopsida</taxon>
        <taxon>Poales</taxon>
        <taxon>Poaceae</taxon>
        <taxon>BOP clade</taxon>
        <taxon>Oryzoideae</taxon>
        <taxon>Oryzeae</taxon>
        <taxon>Oryzinae</taxon>
        <taxon>Oryza</taxon>
        <taxon>Oryza sativa</taxon>
    </lineage>
</organism>
<dbReference type="Gramene" id="BGIOSGA010747-TA">
    <property type="protein sequence ID" value="BGIOSGA010747-PA"/>
    <property type="gene ID" value="BGIOSGA010747"/>
</dbReference>
<feature type="compositionally biased region" description="Polar residues" evidence="1">
    <location>
        <begin position="18"/>
        <end position="28"/>
    </location>
</feature>
<dbReference type="Proteomes" id="UP000007015">
    <property type="component" value="Chromosome 3"/>
</dbReference>
<dbReference type="AlphaFoldDB" id="B8APF0"/>
<proteinExistence type="predicted"/>
<gene>
    <name evidence="2" type="ORF">OsI_11544</name>
</gene>
<feature type="compositionally biased region" description="Low complexity" evidence="1">
    <location>
        <begin position="42"/>
        <end position="53"/>
    </location>
</feature>
<dbReference type="EMBL" id="CM000128">
    <property type="protein sequence ID" value="EEC75243.1"/>
    <property type="molecule type" value="Genomic_DNA"/>
</dbReference>
<keyword evidence="3" id="KW-1185">Reference proteome</keyword>
<evidence type="ECO:0000256" key="1">
    <source>
        <dbReference type="SAM" id="MobiDB-lite"/>
    </source>
</evidence>